<feature type="compositionally biased region" description="Basic and acidic residues" evidence="1">
    <location>
        <begin position="300"/>
        <end position="311"/>
    </location>
</feature>
<feature type="region of interest" description="Disordered" evidence="1">
    <location>
        <begin position="193"/>
        <end position="239"/>
    </location>
</feature>
<keyword evidence="3" id="KW-1185">Reference proteome</keyword>
<evidence type="ECO:0000313" key="2">
    <source>
        <dbReference type="EnsemblMetazoa" id="PPA32316.1"/>
    </source>
</evidence>
<evidence type="ECO:0000256" key="1">
    <source>
        <dbReference type="SAM" id="MobiDB-lite"/>
    </source>
</evidence>
<accession>A0A2A6CS83</accession>
<gene>
    <name evidence="2" type="primary">WBGene00205177</name>
</gene>
<feature type="compositionally biased region" description="Low complexity" evidence="1">
    <location>
        <begin position="120"/>
        <end position="129"/>
    </location>
</feature>
<sequence length="325" mass="37205">MNNLPQSFSNQSGISFPIQFFHPQNVGLPMNSPLNSVQPLIFNPLSDWTNPSHLHSYLLGNLGRRIQHHPVIVPPPPPPPPIPVRTPSQSDQVSISLVCASLLSKAFSEIKQKEKKESPSPRLSRSLPPIGLPCEGMEDDDDEMPYLLPFTPTQQLHIEISANRLSNSSEGHESDVESGNSVIYVRTQKRIVEISSDEDQKDSNDDESDMEEEEDSDDDESLSLEREDENEKNEKEEKRFKRVMKRTAASYAKKQARVMKKRKISKNSKIPNYITIIPRTAIYLKVHHRIAERRDVEMTMTEREEMKKEKDEFEDSEEEDIDIMG</sequence>
<name>A0A2A6CS83_PRIPA</name>
<protein>
    <submittedName>
        <fullName evidence="2">Uncharacterized protein</fullName>
    </submittedName>
</protein>
<reference evidence="2" key="2">
    <citation type="submission" date="2022-06" db="UniProtKB">
        <authorList>
            <consortium name="EnsemblMetazoa"/>
        </authorList>
    </citation>
    <scope>IDENTIFICATION</scope>
    <source>
        <strain evidence="2">PS312</strain>
    </source>
</reference>
<dbReference type="EnsemblMetazoa" id="PPA32316.1">
    <property type="protein sequence ID" value="PPA32316.1"/>
    <property type="gene ID" value="WBGene00205177"/>
</dbReference>
<proteinExistence type="predicted"/>
<feature type="compositionally biased region" description="Acidic residues" evidence="1">
    <location>
        <begin position="312"/>
        <end position="325"/>
    </location>
</feature>
<organism evidence="2 3">
    <name type="scientific">Pristionchus pacificus</name>
    <name type="common">Parasitic nematode worm</name>
    <dbReference type="NCBI Taxonomy" id="54126"/>
    <lineage>
        <taxon>Eukaryota</taxon>
        <taxon>Metazoa</taxon>
        <taxon>Ecdysozoa</taxon>
        <taxon>Nematoda</taxon>
        <taxon>Chromadorea</taxon>
        <taxon>Rhabditida</taxon>
        <taxon>Rhabditina</taxon>
        <taxon>Diplogasteromorpha</taxon>
        <taxon>Diplogasteroidea</taxon>
        <taxon>Neodiplogasteridae</taxon>
        <taxon>Pristionchus</taxon>
    </lineage>
</organism>
<dbReference type="AlphaFoldDB" id="A0A2A6CS83"/>
<dbReference type="Proteomes" id="UP000005239">
    <property type="component" value="Unassembled WGS sequence"/>
</dbReference>
<reference evidence="3" key="1">
    <citation type="journal article" date="2008" name="Nat. Genet.">
        <title>The Pristionchus pacificus genome provides a unique perspective on nematode lifestyle and parasitism.</title>
        <authorList>
            <person name="Dieterich C."/>
            <person name="Clifton S.W."/>
            <person name="Schuster L.N."/>
            <person name="Chinwalla A."/>
            <person name="Delehaunty K."/>
            <person name="Dinkelacker I."/>
            <person name="Fulton L."/>
            <person name="Fulton R."/>
            <person name="Godfrey J."/>
            <person name="Minx P."/>
            <person name="Mitreva M."/>
            <person name="Roeseler W."/>
            <person name="Tian H."/>
            <person name="Witte H."/>
            <person name="Yang S.P."/>
            <person name="Wilson R.K."/>
            <person name="Sommer R.J."/>
        </authorList>
    </citation>
    <scope>NUCLEOTIDE SEQUENCE [LARGE SCALE GENOMIC DNA]</scope>
    <source>
        <strain evidence="3">PS312</strain>
    </source>
</reference>
<feature type="region of interest" description="Disordered" evidence="1">
    <location>
        <begin position="111"/>
        <end position="142"/>
    </location>
</feature>
<feature type="region of interest" description="Disordered" evidence="1">
    <location>
        <begin position="300"/>
        <end position="325"/>
    </location>
</feature>
<feature type="compositionally biased region" description="Acidic residues" evidence="1">
    <location>
        <begin position="195"/>
        <end position="231"/>
    </location>
</feature>
<accession>A0A8R1YM97</accession>
<evidence type="ECO:0000313" key="3">
    <source>
        <dbReference type="Proteomes" id="UP000005239"/>
    </source>
</evidence>